<dbReference type="Ensembl" id="ENSOCUT00000046114.1">
    <property type="protein sequence ID" value="ENSOCUP00000049568.1"/>
    <property type="gene ID" value="ENSOCUG00000033563.1"/>
</dbReference>
<evidence type="ECO:0000256" key="4">
    <source>
        <dbReference type="ARBA" id="ARBA00022692"/>
    </source>
</evidence>
<dbReference type="PANTHER" id="PTHR35259:SF1">
    <property type="entry name" value="BOMBESIN RECEPTOR-ACTIVATED PROTEIN C6ORF89"/>
    <property type="match status" value="1"/>
</dbReference>
<reference evidence="11" key="3">
    <citation type="submission" date="2025-09" db="UniProtKB">
        <authorList>
            <consortium name="Ensembl"/>
        </authorList>
    </citation>
    <scope>IDENTIFICATION</scope>
    <source>
        <strain evidence="11">Thorbecke</strain>
    </source>
</reference>
<evidence type="ECO:0000256" key="8">
    <source>
        <dbReference type="ARBA" id="ARBA00023136"/>
    </source>
</evidence>
<dbReference type="EMBL" id="AAGW02017840">
    <property type="status" value="NOT_ANNOTATED_CDS"/>
    <property type="molecule type" value="Genomic_DNA"/>
</dbReference>
<feature type="transmembrane region" description="Helical" evidence="10">
    <location>
        <begin position="160"/>
        <end position="184"/>
    </location>
</feature>
<name>A0A5F9DUY0_RABIT</name>
<keyword evidence="7" id="KW-0333">Golgi apparatus</keyword>
<evidence type="ECO:0008006" key="13">
    <source>
        <dbReference type="Google" id="ProtNLM"/>
    </source>
</evidence>
<dbReference type="GO" id="GO:0000139">
    <property type="term" value="C:Golgi membrane"/>
    <property type="evidence" value="ECO:0007669"/>
    <property type="project" value="UniProtKB-SubCell"/>
</dbReference>
<dbReference type="InterPro" id="IPR038757">
    <property type="entry name" value="BRAP"/>
</dbReference>
<feature type="compositionally biased region" description="Basic residues" evidence="9">
    <location>
        <begin position="35"/>
        <end position="45"/>
    </location>
</feature>
<keyword evidence="6 10" id="KW-1133">Transmembrane helix</keyword>
<dbReference type="GO" id="GO:0005730">
    <property type="term" value="C:nucleolus"/>
    <property type="evidence" value="ECO:0007669"/>
    <property type="project" value="TreeGrafter"/>
</dbReference>
<keyword evidence="12" id="KW-1185">Reference proteome</keyword>
<dbReference type="AlphaFoldDB" id="A0A5F9DUY0"/>
<evidence type="ECO:0000256" key="9">
    <source>
        <dbReference type="SAM" id="MobiDB-lite"/>
    </source>
</evidence>
<keyword evidence="4 10" id="KW-0812">Transmembrane</keyword>
<dbReference type="PaxDb" id="9986-ENSOCUP00000006094"/>
<proteinExistence type="predicted"/>
<keyword evidence="5" id="KW-0735">Signal-anchor</keyword>
<keyword evidence="3" id="KW-0963">Cytoplasm</keyword>
<dbReference type="InParanoid" id="A0A5F9DUY0"/>
<evidence type="ECO:0000313" key="12">
    <source>
        <dbReference type="Proteomes" id="UP000001811"/>
    </source>
</evidence>
<sequence length="311" mass="34961">MLVWSRRQQGLTRRRKKSHAPEGRQGEPEPAFPRASRRRFRRKRGAGGAELPWGARPRPCGGSCFRVAVPEAGSGRPILLARRLLSPRREEPEGARARMDFVFEDMDLAANELSIYDKLAETVDLVRQTGHQCGMSEKAIEKFIRQLLEKNEPQRGPPQYPLLIAVYKVLVTLGLILLTAYFVIQPFSALAPEPVLSGTHTWRSLIHHIRLMSLPITKKYMPENKGVPLRGGDEDRTFPGVLPPTKGTRRRHLHCPGFAPALGWDARRDAVQREPLEIGPTQHQAPPRVGHPVQVTGALLWVGTGLPWIHF</sequence>
<evidence type="ECO:0000256" key="5">
    <source>
        <dbReference type="ARBA" id="ARBA00022968"/>
    </source>
</evidence>
<evidence type="ECO:0000256" key="1">
    <source>
        <dbReference type="ARBA" id="ARBA00004323"/>
    </source>
</evidence>
<organism evidence="11 12">
    <name type="scientific">Oryctolagus cuniculus</name>
    <name type="common">Rabbit</name>
    <dbReference type="NCBI Taxonomy" id="9986"/>
    <lineage>
        <taxon>Eukaryota</taxon>
        <taxon>Metazoa</taxon>
        <taxon>Chordata</taxon>
        <taxon>Craniata</taxon>
        <taxon>Vertebrata</taxon>
        <taxon>Euteleostomi</taxon>
        <taxon>Mammalia</taxon>
        <taxon>Eutheria</taxon>
        <taxon>Euarchontoglires</taxon>
        <taxon>Glires</taxon>
        <taxon>Lagomorpha</taxon>
        <taxon>Leporidae</taxon>
        <taxon>Oryctolagus</taxon>
    </lineage>
</organism>
<evidence type="ECO:0000256" key="3">
    <source>
        <dbReference type="ARBA" id="ARBA00022490"/>
    </source>
</evidence>
<feature type="region of interest" description="Disordered" evidence="9">
    <location>
        <begin position="228"/>
        <end position="249"/>
    </location>
</feature>
<accession>A0A5F9DUY0</accession>
<dbReference type="GeneTree" id="ENSGT00390000014270"/>
<dbReference type="Proteomes" id="UP000001811">
    <property type="component" value="Chromosome 12"/>
</dbReference>
<dbReference type="Bgee" id="ENSOCUG00000033563">
    <property type="expression patterns" value="Expressed in blood and 18 other cell types or tissues"/>
</dbReference>
<evidence type="ECO:0000256" key="10">
    <source>
        <dbReference type="SAM" id="Phobius"/>
    </source>
</evidence>
<evidence type="ECO:0000256" key="6">
    <source>
        <dbReference type="ARBA" id="ARBA00022989"/>
    </source>
</evidence>
<dbReference type="PANTHER" id="PTHR35259">
    <property type="entry name" value="BOMBESIN RECEPTOR-ACTIVATED PROTEIN C6ORF89"/>
    <property type="match status" value="1"/>
</dbReference>
<keyword evidence="8 10" id="KW-0472">Membrane</keyword>
<protein>
    <recommendedName>
        <fullName evidence="13">Bombesin receptor activated protein</fullName>
    </recommendedName>
</protein>
<reference evidence="11" key="2">
    <citation type="submission" date="2025-08" db="UniProtKB">
        <authorList>
            <consortium name="Ensembl"/>
        </authorList>
    </citation>
    <scope>IDENTIFICATION</scope>
    <source>
        <strain evidence="11">Thorbecke</strain>
    </source>
</reference>
<evidence type="ECO:0000256" key="2">
    <source>
        <dbReference type="ARBA" id="ARBA00004496"/>
    </source>
</evidence>
<feature type="region of interest" description="Disordered" evidence="9">
    <location>
        <begin position="1"/>
        <end position="54"/>
    </location>
</feature>
<reference evidence="11 12" key="1">
    <citation type="journal article" date="2011" name="Nature">
        <title>A high-resolution map of human evolutionary constraint using 29 mammals.</title>
        <authorList>
            <person name="Lindblad-Toh K."/>
            <person name="Garber M."/>
            <person name="Zuk O."/>
            <person name="Lin M.F."/>
            <person name="Parker B.J."/>
            <person name="Washietl S."/>
            <person name="Kheradpour P."/>
            <person name="Ernst J."/>
            <person name="Jordan G."/>
            <person name="Mauceli E."/>
            <person name="Ward L.D."/>
            <person name="Lowe C.B."/>
            <person name="Holloway A.K."/>
            <person name="Clamp M."/>
            <person name="Gnerre S."/>
            <person name="Alfoldi J."/>
            <person name="Beal K."/>
            <person name="Chang J."/>
            <person name="Clawson H."/>
            <person name="Cuff J."/>
            <person name="Di Palma F."/>
            <person name="Fitzgerald S."/>
            <person name="Flicek P."/>
            <person name="Guttman M."/>
            <person name="Hubisz M.J."/>
            <person name="Jaffe D.B."/>
            <person name="Jungreis I."/>
            <person name="Kent W.J."/>
            <person name="Kostka D."/>
            <person name="Lara M."/>
            <person name="Martins A.L."/>
            <person name="Massingham T."/>
            <person name="Moltke I."/>
            <person name="Raney B.J."/>
            <person name="Rasmussen M.D."/>
            <person name="Robinson J."/>
            <person name="Stark A."/>
            <person name="Vilella A.J."/>
            <person name="Wen J."/>
            <person name="Xie X."/>
            <person name="Zody M.C."/>
            <person name="Baldwin J."/>
            <person name="Bloom T."/>
            <person name="Chin C.W."/>
            <person name="Heiman D."/>
            <person name="Nicol R."/>
            <person name="Nusbaum C."/>
            <person name="Young S."/>
            <person name="Wilkinson J."/>
            <person name="Worley K.C."/>
            <person name="Kovar C.L."/>
            <person name="Muzny D.M."/>
            <person name="Gibbs R.A."/>
            <person name="Cree A."/>
            <person name="Dihn H.H."/>
            <person name="Fowler G."/>
            <person name="Jhangiani S."/>
            <person name="Joshi V."/>
            <person name="Lee S."/>
            <person name="Lewis L.R."/>
            <person name="Nazareth L.V."/>
            <person name="Okwuonu G."/>
            <person name="Santibanez J."/>
            <person name="Warren W.C."/>
            <person name="Mardis E.R."/>
            <person name="Weinstock G.M."/>
            <person name="Wilson R.K."/>
            <person name="Delehaunty K."/>
            <person name="Dooling D."/>
            <person name="Fronik C."/>
            <person name="Fulton L."/>
            <person name="Fulton B."/>
            <person name="Graves T."/>
            <person name="Minx P."/>
            <person name="Sodergren E."/>
            <person name="Birney E."/>
            <person name="Margulies E.H."/>
            <person name="Herrero J."/>
            <person name="Green E.D."/>
            <person name="Haussler D."/>
            <person name="Siepel A."/>
            <person name="Goldman N."/>
            <person name="Pollard K.S."/>
            <person name="Pedersen J.S."/>
            <person name="Lander E.S."/>
            <person name="Kellis M."/>
        </authorList>
    </citation>
    <scope>NUCLEOTIDE SEQUENCE [LARGE SCALE GENOMIC DNA]</scope>
    <source>
        <strain evidence="11 12">Thorbecke inbred</strain>
    </source>
</reference>
<comment type="subcellular location">
    <subcellularLocation>
        <location evidence="2">Cytoplasm</location>
    </subcellularLocation>
    <subcellularLocation>
        <location evidence="1">Golgi apparatus membrane</location>
        <topology evidence="1">Single-pass type II membrane protein</topology>
    </subcellularLocation>
</comment>
<evidence type="ECO:0000313" key="11">
    <source>
        <dbReference type="Ensembl" id="ENSOCUP00000049568.1"/>
    </source>
</evidence>
<feature type="compositionally biased region" description="Polar residues" evidence="9">
    <location>
        <begin position="1"/>
        <end position="11"/>
    </location>
</feature>
<evidence type="ECO:0000256" key="7">
    <source>
        <dbReference type="ARBA" id="ARBA00023034"/>
    </source>
</evidence>